<evidence type="ECO:0000313" key="2">
    <source>
        <dbReference type="Proteomes" id="UP000233837"/>
    </source>
</evidence>
<sequence>MLSPTPPYFLARCSWQQRLLLTPGNAKGLPLGRRSVLLKVVNKADRPIQRIKIGLAIVVEIVELPIIAGDTAEPITYGGIVRALERVNLTFEEGDEQLILWKTSRVTPWDPIIVA</sequence>
<evidence type="ECO:0000313" key="1">
    <source>
        <dbReference type="EMBL" id="PKU67385.1"/>
    </source>
</evidence>
<gene>
    <name evidence="1" type="ORF">MA16_Dca022359</name>
</gene>
<dbReference type="Proteomes" id="UP000233837">
    <property type="component" value="Unassembled WGS sequence"/>
</dbReference>
<reference evidence="1 2" key="1">
    <citation type="journal article" date="2016" name="Sci. Rep.">
        <title>The Dendrobium catenatum Lindl. genome sequence provides insights into polysaccharide synthase, floral development and adaptive evolution.</title>
        <authorList>
            <person name="Zhang G.Q."/>
            <person name="Xu Q."/>
            <person name="Bian C."/>
            <person name="Tsai W.C."/>
            <person name="Yeh C.M."/>
            <person name="Liu K.W."/>
            <person name="Yoshida K."/>
            <person name="Zhang L.S."/>
            <person name="Chang S.B."/>
            <person name="Chen F."/>
            <person name="Shi Y."/>
            <person name="Su Y.Y."/>
            <person name="Zhang Y.Q."/>
            <person name="Chen L.J."/>
            <person name="Yin Y."/>
            <person name="Lin M."/>
            <person name="Huang H."/>
            <person name="Deng H."/>
            <person name="Wang Z.W."/>
            <person name="Zhu S.L."/>
            <person name="Zhao X."/>
            <person name="Deng C."/>
            <person name="Niu S.C."/>
            <person name="Huang J."/>
            <person name="Wang M."/>
            <person name="Liu G.H."/>
            <person name="Yang H.J."/>
            <person name="Xiao X.J."/>
            <person name="Hsiao Y.Y."/>
            <person name="Wu W.L."/>
            <person name="Chen Y.Y."/>
            <person name="Mitsuda N."/>
            <person name="Ohme-Takagi M."/>
            <person name="Luo Y.B."/>
            <person name="Van de Peer Y."/>
            <person name="Liu Z.J."/>
        </authorList>
    </citation>
    <scope>NUCLEOTIDE SEQUENCE [LARGE SCALE GENOMIC DNA]</scope>
    <source>
        <tissue evidence="1">The whole plant</tissue>
    </source>
</reference>
<keyword evidence="2" id="KW-1185">Reference proteome</keyword>
<proteinExistence type="predicted"/>
<reference evidence="1 2" key="2">
    <citation type="journal article" date="2017" name="Nature">
        <title>The Apostasia genome and the evolution of orchids.</title>
        <authorList>
            <person name="Zhang G.Q."/>
            <person name="Liu K.W."/>
            <person name="Li Z."/>
            <person name="Lohaus R."/>
            <person name="Hsiao Y.Y."/>
            <person name="Niu S.C."/>
            <person name="Wang J.Y."/>
            <person name="Lin Y.C."/>
            <person name="Xu Q."/>
            <person name="Chen L.J."/>
            <person name="Yoshida K."/>
            <person name="Fujiwara S."/>
            <person name="Wang Z.W."/>
            <person name="Zhang Y.Q."/>
            <person name="Mitsuda N."/>
            <person name="Wang M."/>
            <person name="Liu G.H."/>
            <person name="Pecoraro L."/>
            <person name="Huang H.X."/>
            <person name="Xiao X.J."/>
            <person name="Lin M."/>
            <person name="Wu X.Y."/>
            <person name="Wu W.L."/>
            <person name="Chen Y.Y."/>
            <person name="Chang S.B."/>
            <person name="Sakamoto S."/>
            <person name="Ohme-Takagi M."/>
            <person name="Yagi M."/>
            <person name="Zeng S.J."/>
            <person name="Shen C.Y."/>
            <person name="Yeh C.M."/>
            <person name="Luo Y.B."/>
            <person name="Tsai W.C."/>
            <person name="Van de Peer Y."/>
            <person name="Liu Z.J."/>
        </authorList>
    </citation>
    <scope>NUCLEOTIDE SEQUENCE [LARGE SCALE GENOMIC DNA]</scope>
    <source>
        <tissue evidence="1">The whole plant</tissue>
    </source>
</reference>
<accession>A0A2I0VVF7</accession>
<protein>
    <submittedName>
        <fullName evidence="1">Uncharacterized protein</fullName>
    </submittedName>
</protein>
<dbReference type="EMBL" id="KZ503201">
    <property type="protein sequence ID" value="PKU67385.1"/>
    <property type="molecule type" value="Genomic_DNA"/>
</dbReference>
<organism evidence="1 2">
    <name type="scientific">Dendrobium catenatum</name>
    <dbReference type="NCBI Taxonomy" id="906689"/>
    <lineage>
        <taxon>Eukaryota</taxon>
        <taxon>Viridiplantae</taxon>
        <taxon>Streptophyta</taxon>
        <taxon>Embryophyta</taxon>
        <taxon>Tracheophyta</taxon>
        <taxon>Spermatophyta</taxon>
        <taxon>Magnoliopsida</taxon>
        <taxon>Liliopsida</taxon>
        <taxon>Asparagales</taxon>
        <taxon>Orchidaceae</taxon>
        <taxon>Epidendroideae</taxon>
        <taxon>Malaxideae</taxon>
        <taxon>Dendrobiinae</taxon>
        <taxon>Dendrobium</taxon>
    </lineage>
</organism>
<dbReference type="AlphaFoldDB" id="A0A2I0VVF7"/>
<name>A0A2I0VVF7_9ASPA</name>